<evidence type="ECO:0000313" key="1">
    <source>
        <dbReference type="EMBL" id="CAB3366222.1"/>
    </source>
</evidence>
<gene>
    <name evidence="1" type="ORF">CLODIP_2_CD01496</name>
</gene>
<proteinExistence type="predicted"/>
<keyword evidence="2" id="KW-1185">Reference proteome</keyword>
<name>A0A8S1C5S5_9INSE</name>
<sequence length="201" mass="21549">MAKLCASATIGFGLPVSRRSHSRPCRWMTVDLVDGDGDARLRARAPGRCPGGRRHGAAWWCAGGRGQVTAGHIVAVGRGRAQGLHLESILSRAKRWLVCGEHVVVALDLLRRRARGEEEALVGLKVATRGEAEGASARRAAGVDVVVRAVVLLDALVDQTHGNTLDGDFGCLGSVFRCPPLGQVVETRATWRVVAAIYRRF</sequence>
<dbReference type="AlphaFoldDB" id="A0A8S1C5S5"/>
<organism evidence="1 2">
    <name type="scientific">Cloeon dipterum</name>
    <dbReference type="NCBI Taxonomy" id="197152"/>
    <lineage>
        <taxon>Eukaryota</taxon>
        <taxon>Metazoa</taxon>
        <taxon>Ecdysozoa</taxon>
        <taxon>Arthropoda</taxon>
        <taxon>Hexapoda</taxon>
        <taxon>Insecta</taxon>
        <taxon>Pterygota</taxon>
        <taxon>Palaeoptera</taxon>
        <taxon>Ephemeroptera</taxon>
        <taxon>Pisciforma</taxon>
        <taxon>Baetidae</taxon>
        <taxon>Cloeon</taxon>
    </lineage>
</organism>
<comment type="caution">
    <text evidence="1">The sequence shown here is derived from an EMBL/GenBank/DDBJ whole genome shotgun (WGS) entry which is preliminary data.</text>
</comment>
<dbReference type="Proteomes" id="UP000494165">
    <property type="component" value="Unassembled WGS sequence"/>
</dbReference>
<evidence type="ECO:0000313" key="2">
    <source>
        <dbReference type="Proteomes" id="UP000494165"/>
    </source>
</evidence>
<accession>A0A8S1C5S5</accession>
<reference evidence="1 2" key="1">
    <citation type="submission" date="2020-04" db="EMBL/GenBank/DDBJ databases">
        <authorList>
            <person name="Alioto T."/>
            <person name="Alioto T."/>
            <person name="Gomez Garrido J."/>
        </authorList>
    </citation>
    <scope>NUCLEOTIDE SEQUENCE [LARGE SCALE GENOMIC DNA]</scope>
</reference>
<protein>
    <submittedName>
        <fullName evidence="1">Uncharacterized protein</fullName>
    </submittedName>
</protein>
<dbReference type="EMBL" id="CADEPI010000024">
    <property type="protein sequence ID" value="CAB3366222.1"/>
    <property type="molecule type" value="Genomic_DNA"/>
</dbReference>